<dbReference type="InterPro" id="IPR011057">
    <property type="entry name" value="Mss4-like_sf"/>
</dbReference>
<reference evidence="6 7" key="1">
    <citation type="journal article" date="2014" name="BMC Genomics">
        <title>Genome sequencing of four Aureobasidium pullulans varieties: biotechnological potential, stress tolerance, and description of new species.</title>
        <authorList>
            <person name="Gostin Ar C."/>
            <person name="Ohm R.A."/>
            <person name="Kogej T."/>
            <person name="Sonjak S."/>
            <person name="Turk M."/>
            <person name="Zajc J."/>
            <person name="Zalar P."/>
            <person name="Grube M."/>
            <person name="Sun H."/>
            <person name="Han J."/>
            <person name="Sharma A."/>
            <person name="Chiniquy J."/>
            <person name="Ngan C.Y."/>
            <person name="Lipzen A."/>
            <person name="Barry K."/>
            <person name="Grigoriev I.V."/>
            <person name="Gunde-Cimerman N."/>
        </authorList>
    </citation>
    <scope>NUCLEOTIDE SEQUENCE [LARGE SCALE GENOMIC DNA]</scope>
    <source>
        <strain evidence="6 7">EXF-150</strain>
    </source>
</reference>
<dbReference type="STRING" id="1043002.A0A074X360"/>
<dbReference type="GO" id="GO:0046872">
    <property type="term" value="F:metal ion binding"/>
    <property type="evidence" value="ECO:0007669"/>
    <property type="project" value="UniProtKB-KW"/>
</dbReference>
<evidence type="ECO:0000256" key="2">
    <source>
        <dbReference type="ARBA" id="ARBA00022723"/>
    </source>
</evidence>
<gene>
    <name evidence="6" type="ORF">M438DRAFT_349322</name>
</gene>
<feature type="domain" description="CENP-V/GFA" evidence="5">
    <location>
        <begin position="8"/>
        <end position="131"/>
    </location>
</feature>
<evidence type="ECO:0000256" key="1">
    <source>
        <dbReference type="ARBA" id="ARBA00005495"/>
    </source>
</evidence>
<name>A0A074X360_AURPU</name>
<dbReference type="OrthoDB" id="5422068at2759"/>
<dbReference type="PANTHER" id="PTHR33337">
    <property type="entry name" value="GFA DOMAIN-CONTAINING PROTEIN"/>
    <property type="match status" value="1"/>
</dbReference>
<dbReference type="Gene3D" id="3.90.1590.10">
    <property type="entry name" value="glutathione-dependent formaldehyde- activating enzyme (gfa)"/>
    <property type="match status" value="2"/>
</dbReference>
<dbReference type="SUPFAM" id="SSF51316">
    <property type="entry name" value="Mss4-like"/>
    <property type="match status" value="2"/>
</dbReference>
<dbReference type="PROSITE" id="PS51891">
    <property type="entry name" value="CENP_V_GFA"/>
    <property type="match status" value="1"/>
</dbReference>
<dbReference type="RefSeq" id="XP_029756020.1">
    <property type="nucleotide sequence ID" value="XM_029906370.1"/>
</dbReference>
<dbReference type="PANTHER" id="PTHR33337:SF30">
    <property type="entry name" value="DUF636 DOMAIN PROTEIN (AFU_ORTHOLOGUE AFUA_1G03180)"/>
    <property type="match status" value="1"/>
</dbReference>
<organism evidence="6 7">
    <name type="scientific">Aureobasidium pullulans EXF-150</name>
    <dbReference type="NCBI Taxonomy" id="1043002"/>
    <lineage>
        <taxon>Eukaryota</taxon>
        <taxon>Fungi</taxon>
        <taxon>Dikarya</taxon>
        <taxon>Ascomycota</taxon>
        <taxon>Pezizomycotina</taxon>
        <taxon>Dothideomycetes</taxon>
        <taxon>Dothideomycetidae</taxon>
        <taxon>Dothideales</taxon>
        <taxon>Saccotheciaceae</taxon>
        <taxon>Aureobasidium</taxon>
    </lineage>
</organism>
<evidence type="ECO:0000313" key="6">
    <source>
        <dbReference type="EMBL" id="KEQ79833.1"/>
    </source>
</evidence>
<comment type="similarity">
    <text evidence="1">Belongs to the Gfa family.</text>
</comment>
<dbReference type="AlphaFoldDB" id="A0A074X360"/>
<evidence type="ECO:0000256" key="3">
    <source>
        <dbReference type="ARBA" id="ARBA00022833"/>
    </source>
</evidence>
<sequence length="384" mass="41914">MTKDVIQIITSCNCNKVHHTFSIPTSTLPLPAILCNCNSARHISGALFTSYILLTGYDSFGVVGCDGLEMVVYGSEDGGVKRWFCGDCGSHVYREDHGGGGLGVASGVVKWEGVEGVEKELIEWMVCDKWYEEEKDTFLTRIDGEKLEIRRKKDKLPSHLDTITSTNTKAPKKTTESTSETVQAHCHCKGVNFYITPPNISSSTSARSPYPDLMVPAHTGGNPNVGNKPWWLPSPTRYLAGTCTCPSCRASSGFDITFWSFIPTCNIFLDTTLTTPFTTTQTWGSLKTHSSSKGVTRGFCGICGANVFWAGSKDIQGREGLIDIAVGLIGGEGVERMLAWWTGRVSFAEEAGDGKLVRGLEDGLREWAVVNRGSGRMARHEFEV</sequence>
<accession>A0A074X360</accession>
<dbReference type="GO" id="GO:0016846">
    <property type="term" value="F:carbon-sulfur lyase activity"/>
    <property type="evidence" value="ECO:0007669"/>
    <property type="project" value="InterPro"/>
</dbReference>
<dbReference type="InterPro" id="IPR006913">
    <property type="entry name" value="CENP-V/GFA"/>
</dbReference>
<dbReference type="Pfam" id="PF04828">
    <property type="entry name" value="GFA"/>
    <property type="match status" value="1"/>
</dbReference>
<keyword evidence="3" id="KW-0862">Zinc</keyword>
<keyword evidence="7" id="KW-1185">Reference proteome</keyword>
<evidence type="ECO:0000259" key="5">
    <source>
        <dbReference type="PROSITE" id="PS51891"/>
    </source>
</evidence>
<evidence type="ECO:0000256" key="4">
    <source>
        <dbReference type="ARBA" id="ARBA00023239"/>
    </source>
</evidence>
<proteinExistence type="inferred from homology"/>
<evidence type="ECO:0000313" key="7">
    <source>
        <dbReference type="Proteomes" id="UP000030706"/>
    </source>
</evidence>
<dbReference type="Proteomes" id="UP000030706">
    <property type="component" value="Unassembled WGS sequence"/>
</dbReference>
<dbReference type="GeneID" id="40748676"/>
<dbReference type="HOGENOM" id="CLU_038839_0_0_1"/>
<dbReference type="EMBL" id="KL585002">
    <property type="protein sequence ID" value="KEQ79833.1"/>
    <property type="molecule type" value="Genomic_DNA"/>
</dbReference>
<keyword evidence="4" id="KW-0456">Lyase</keyword>
<keyword evidence="2" id="KW-0479">Metal-binding</keyword>
<protein>
    <recommendedName>
        <fullName evidence="5">CENP-V/GFA domain-containing protein</fullName>
    </recommendedName>
</protein>